<dbReference type="GO" id="GO:0016020">
    <property type="term" value="C:membrane"/>
    <property type="evidence" value="ECO:0007669"/>
    <property type="project" value="UniProtKB-UniRule"/>
</dbReference>
<feature type="repeat" description="Solcar" evidence="5">
    <location>
        <begin position="12"/>
        <end position="85"/>
    </location>
</feature>
<proteinExistence type="inferred from homology"/>
<dbReference type="OrthoDB" id="276989at2759"/>
<dbReference type="PROSITE" id="PS50920">
    <property type="entry name" value="SOLCAR"/>
    <property type="match status" value="3"/>
</dbReference>
<dbReference type="Proteomes" id="UP000694044">
    <property type="component" value="Unassembled WGS sequence"/>
</dbReference>
<name>A0A8T1WEB4_9STRA</name>
<evidence type="ECO:0000256" key="3">
    <source>
        <dbReference type="ARBA" id="ARBA00022737"/>
    </source>
</evidence>
<keyword evidence="4" id="KW-1133">Transmembrane helix</keyword>
<evidence type="ECO:0000256" key="1">
    <source>
        <dbReference type="ARBA" id="ARBA00006375"/>
    </source>
</evidence>
<evidence type="ECO:0000313" key="7">
    <source>
        <dbReference type="EMBL" id="KAG7390363.1"/>
    </source>
</evidence>
<accession>A0A8T1WEB4</accession>
<feature type="repeat" description="Solcar" evidence="5">
    <location>
        <begin position="209"/>
        <end position="297"/>
    </location>
</feature>
<feature type="repeat" description="Solcar" evidence="5">
    <location>
        <begin position="118"/>
        <end position="200"/>
    </location>
</feature>
<sequence>MADIADNTPPVRGFVPALLGGAVAGTSVDVALFPLDTIKTRLQSAHGFFKAGGFRGVYSGLSAAAAGSAPGGAYWVLLPWSAASGVNACSAMTAGALFFSTYETSKSLIGKVVPDKKHSPLVHMAAAASGEMAACLVRTPTEIVKQRMQTGVYKSLPEALNAIRAAEGVAGFYRGYWSMIAREIPFSFIQFPLWEGLKYQWSKKQNAPVSSLQGAVCGSIAGGVAACITTPLDVVKTRLMLGKDAKGVAYKGTLSTLSRVYTDEGLKRLFSGVGPRTMWISIGGFVFFGMYEKTTTTFAAIM</sequence>
<comment type="caution">
    <text evidence="7">The sequence shown here is derived from an EMBL/GenBank/DDBJ whole genome shotgun (WGS) entry which is preliminary data.</text>
</comment>
<keyword evidence="3" id="KW-0677">Repeat</keyword>
<dbReference type="InterPro" id="IPR018108">
    <property type="entry name" value="MCP_transmembrane"/>
</dbReference>
<evidence type="ECO:0000256" key="4">
    <source>
        <dbReference type="ARBA" id="ARBA00022989"/>
    </source>
</evidence>
<evidence type="ECO:0000256" key="6">
    <source>
        <dbReference type="RuleBase" id="RU000488"/>
    </source>
</evidence>
<evidence type="ECO:0000256" key="5">
    <source>
        <dbReference type="PROSITE-ProRule" id="PRU00282"/>
    </source>
</evidence>
<keyword evidence="5" id="KW-0472">Membrane</keyword>
<dbReference type="Pfam" id="PF00153">
    <property type="entry name" value="Mito_carr"/>
    <property type="match status" value="3"/>
</dbReference>
<dbReference type="AlphaFoldDB" id="A0A8T1WEB4"/>
<keyword evidence="8" id="KW-1185">Reference proteome</keyword>
<protein>
    <submittedName>
        <fullName evidence="7">Uncharacterized protein</fullName>
    </submittedName>
</protein>
<dbReference type="EMBL" id="JAGDFM010000033">
    <property type="protein sequence ID" value="KAG7390363.1"/>
    <property type="molecule type" value="Genomic_DNA"/>
</dbReference>
<dbReference type="PANTHER" id="PTHR45667">
    <property type="entry name" value="S-ADENOSYLMETHIONINE MITOCHONDRIAL CARRIER PROTEIN"/>
    <property type="match status" value="1"/>
</dbReference>
<evidence type="ECO:0000256" key="2">
    <source>
        <dbReference type="ARBA" id="ARBA00022448"/>
    </source>
</evidence>
<keyword evidence="2 6" id="KW-0813">Transport</keyword>
<keyword evidence="5 6" id="KW-0812">Transmembrane</keyword>
<reference evidence="7" key="1">
    <citation type="submission" date="2021-02" db="EMBL/GenBank/DDBJ databases">
        <authorList>
            <person name="Palmer J.M."/>
        </authorList>
    </citation>
    <scope>NUCLEOTIDE SEQUENCE</scope>
    <source>
        <strain evidence="7">SCRP734</strain>
    </source>
</reference>
<organism evidence="7 8">
    <name type="scientific">Phytophthora pseudosyringae</name>
    <dbReference type="NCBI Taxonomy" id="221518"/>
    <lineage>
        <taxon>Eukaryota</taxon>
        <taxon>Sar</taxon>
        <taxon>Stramenopiles</taxon>
        <taxon>Oomycota</taxon>
        <taxon>Peronosporomycetes</taxon>
        <taxon>Peronosporales</taxon>
        <taxon>Peronosporaceae</taxon>
        <taxon>Phytophthora</taxon>
    </lineage>
</organism>
<evidence type="ECO:0000313" key="8">
    <source>
        <dbReference type="Proteomes" id="UP000694044"/>
    </source>
</evidence>
<comment type="similarity">
    <text evidence="1 6">Belongs to the mitochondrial carrier (TC 2.A.29) family.</text>
</comment>
<gene>
    <name evidence="7" type="ORF">PHYPSEUDO_008191</name>
</gene>